<dbReference type="Proteomes" id="UP000444721">
    <property type="component" value="Unassembled WGS sequence"/>
</dbReference>
<dbReference type="VEuPathDB" id="AmoebaDB:NF0072140"/>
<dbReference type="SUPFAM" id="SSF57701">
    <property type="entry name" value="Zn2/Cys6 DNA-binding domain"/>
    <property type="match status" value="1"/>
</dbReference>
<feature type="compositionally biased region" description="Low complexity" evidence="3">
    <location>
        <begin position="832"/>
        <end position="851"/>
    </location>
</feature>
<feature type="compositionally biased region" description="Polar residues" evidence="3">
    <location>
        <begin position="259"/>
        <end position="295"/>
    </location>
</feature>
<evidence type="ECO:0000256" key="2">
    <source>
        <dbReference type="ARBA" id="ARBA00023242"/>
    </source>
</evidence>
<keyword evidence="2" id="KW-0539">Nucleus</keyword>
<reference evidence="5 6" key="1">
    <citation type="journal article" date="2019" name="Sci. Rep.">
        <title>Nanopore sequencing improves the draft genome of the human pathogenic amoeba Naegleria fowleri.</title>
        <authorList>
            <person name="Liechti N."/>
            <person name="Schurch N."/>
            <person name="Bruggmann R."/>
            <person name="Wittwer M."/>
        </authorList>
    </citation>
    <scope>NUCLEOTIDE SEQUENCE [LARGE SCALE GENOMIC DNA]</scope>
    <source>
        <strain evidence="5 6">ATCC 30894</strain>
    </source>
</reference>
<dbReference type="InterPro" id="IPR001138">
    <property type="entry name" value="Zn2Cys6_DnaBD"/>
</dbReference>
<dbReference type="CDD" id="cd00067">
    <property type="entry name" value="GAL4"/>
    <property type="match status" value="1"/>
</dbReference>
<keyword evidence="6" id="KW-1185">Reference proteome</keyword>
<sequence length="915" mass="99829">MSHHATASTTTATNIIGASSSLSSSLGGDHNLSQQATILNNNNGSNSGHSFSSVLAPPNGTQNTNLTNYHLNSQQNNSSSNGSLPSKSNLSAASNNHGFTNNNNTMLTSTSNVYHHCLNPASNPRISSPPPQVPSSGLSHQSPTSMNSPPIQLNNNNTGHIQNGGPAISCNNNNTSGVITGSTYSLNHNTNHQVSVNNSNGLPSNFSTPMGNSVFGTTNHHPSPSPSPPSHHHFTPNNASNNNITNGGSMMMSGAGHSQYYQSVPNPQHLITVNGGNTTSTSHPIATMLSNQNLPNLGHSEQPHSSSPASSSSHHHSPQNHHGGDATTFPFSGTGGGVNPSLNTSSPLHTLHHQMASSAFPNTAAGANQQQITTSSIPSPLASSSLNSPHHHSQYHHQVNNMQGSVAATPSNNNNNTMMTLSPSNNSVTSVGIVSRGHHYHTSDHTLLHVADGNAHQKLLNTSPSYNGGGGVNISTTTTSSINHFNNISNNITESSHSTIQMQRDSPSTSTVDYSVDDEQSRPIMGHPSELSSPKDQPSNNDHTLKFSQESFPYIWKVDEFKRSVFYDFVHDYELKRARVYLLKHFPYYDPRLIEFNCKLFGVQEDQSSRDRNYDLQKILLAFDEIQFMLYLHVGRKRDALGIITSMINCGLICETTSNESTTTNSLLHKYNSLLFDHSNNVAEKFIPEESITKLKELTEQFFNKYGVEEEHDYTPLSIKMQSLEQKRKLEQESEDESGDDDSDCSIYILSESEDEKTPRLRYYNNCYQNYIPEIYYQPTNNSSPVSNVGVTESACFEMGGMSKHGTLMTDSSFSPSIIGELSKKKKKKKTSSAISSSSSKDSDRTGSSSDSQEDDDYMPSINGGISKKAKLKKKRRSNAKRACYHCRRSHLRCDNLRPCSRCTARGLDCYDMEQ</sequence>
<feature type="compositionally biased region" description="Polar residues" evidence="3">
    <location>
        <begin position="134"/>
        <end position="160"/>
    </location>
</feature>
<dbReference type="GO" id="GO:0008270">
    <property type="term" value="F:zinc ion binding"/>
    <property type="evidence" value="ECO:0007669"/>
    <property type="project" value="InterPro"/>
</dbReference>
<feature type="region of interest" description="Disordered" evidence="3">
    <location>
        <begin position="211"/>
        <end position="348"/>
    </location>
</feature>
<gene>
    <name evidence="5" type="ORF">FDP41_010642</name>
</gene>
<name>A0A6A5C2F7_NAEFO</name>
<feature type="compositionally biased region" description="Low complexity" evidence="3">
    <location>
        <begin position="299"/>
        <end position="312"/>
    </location>
</feature>
<evidence type="ECO:0000256" key="1">
    <source>
        <dbReference type="ARBA" id="ARBA00022723"/>
    </source>
</evidence>
<feature type="compositionally biased region" description="Low complexity" evidence="3">
    <location>
        <begin position="71"/>
        <end position="112"/>
    </location>
</feature>
<evidence type="ECO:0000313" key="5">
    <source>
        <dbReference type="EMBL" id="KAF0983577.1"/>
    </source>
</evidence>
<protein>
    <recommendedName>
        <fullName evidence="4">Zn(2)-C6 fungal-type domain-containing protein</fullName>
    </recommendedName>
</protein>
<dbReference type="PROSITE" id="PS00463">
    <property type="entry name" value="ZN2_CY6_FUNGAL_1"/>
    <property type="match status" value="1"/>
</dbReference>
<accession>A0A6A5C2F7</accession>
<dbReference type="InterPro" id="IPR036864">
    <property type="entry name" value="Zn2-C6_fun-type_DNA-bd_sf"/>
</dbReference>
<dbReference type="PROSITE" id="PS50048">
    <property type="entry name" value="ZN2_CY6_FUNGAL_2"/>
    <property type="match status" value="1"/>
</dbReference>
<dbReference type="SMART" id="SM00066">
    <property type="entry name" value="GAL4"/>
    <property type="match status" value="1"/>
</dbReference>
<feature type="region of interest" description="Disordered" evidence="3">
    <location>
        <begin position="36"/>
        <end position="160"/>
    </location>
</feature>
<feature type="compositionally biased region" description="Low complexity" evidence="3">
    <location>
        <begin position="40"/>
        <end position="53"/>
    </location>
</feature>
<feature type="compositionally biased region" description="Acidic residues" evidence="3">
    <location>
        <begin position="733"/>
        <end position="744"/>
    </location>
</feature>
<evidence type="ECO:0000313" key="6">
    <source>
        <dbReference type="Proteomes" id="UP000444721"/>
    </source>
</evidence>
<feature type="compositionally biased region" description="Low complexity" evidence="3">
    <location>
        <begin position="375"/>
        <end position="388"/>
    </location>
</feature>
<dbReference type="PANTHER" id="PTHR47659">
    <property type="entry name" value="ZN(II)2CYS6 TRANSCRIPTION FACTOR (EUROFUNG)-RELATED"/>
    <property type="match status" value="1"/>
</dbReference>
<dbReference type="RefSeq" id="XP_044568290.1">
    <property type="nucleotide sequence ID" value="XM_044700963.1"/>
</dbReference>
<dbReference type="InterPro" id="IPR050335">
    <property type="entry name" value="ERT1_acuK_gluconeogen_tf"/>
</dbReference>
<feature type="compositionally biased region" description="Polar residues" evidence="3">
    <location>
        <begin position="363"/>
        <end position="374"/>
    </location>
</feature>
<feature type="compositionally biased region" description="Polar residues" evidence="3">
    <location>
        <begin position="530"/>
        <end position="544"/>
    </location>
</feature>
<evidence type="ECO:0000259" key="4">
    <source>
        <dbReference type="PROSITE" id="PS50048"/>
    </source>
</evidence>
<feature type="domain" description="Zn(2)-C6 fungal-type" evidence="4">
    <location>
        <begin position="883"/>
        <end position="910"/>
    </location>
</feature>
<dbReference type="AlphaFoldDB" id="A0A6A5C2F7"/>
<dbReference type="GeneID" id="68117857"/>
<organism evidence="5 6">
    <name type="scientific">Naegleria fowleri</name>
    <name type="common">Brain eating amoeba</name>
    <dbReference type="NCBI Taxonomy" id="5763"/>
    <lineage>
        <taxon>Eukaryota</taxon>
        <taxon>Discoba</taxon>
        <taxon>Heterolobosea</taxon>
        <taxon>Tetramitia</taxon>
        <taxon>Eutetramitia</taxon>
        <taxon>Vahlkampfiidae</taxon>
        <taxon>Naegleria</taxon>
    </lineage>
</organism>
<dbReference type="Pfam" id="PF00172">
    <property type="entry name" value="Zn_clus"/>
    <property type="match status" value="1"/>
</dbReference>
<dbReference type="EMBL" id="VFQX01000006">
    <property type="protein sequence ID" value="KAF0983577.1"/>
    <property type="molecule type" value="Genomic_DNA"/>
</dbReference>
<dbReference type="PANTHER" id="PTHR47659:SF7">
    <property type="entry name" value="FUNGAL TRANSCRIPTIONAL REGULATORY PROTEIN, N-TERMINAL DOMAIN-CONTAINING PROTEIN"/>
    <property type="match status" value="1"/>
</dbReference>
<dbReference type="VEuPathDB" id="AmoebaDB:NfTy_013700"/>
<feature type="compositionally biased region" description="Low complexity" evidence="3">
    <location>
        <begin position="237"/>
        <end position="258"/>
    </location>
</feature>
<feature type="region of interest" description="Disordered" evidence="3">
    <location>
        <begin position="495"/>
        <end position="544"/>
    </location>
</feature>
<feature type="region of interest" description="Disordered" evidence="3">
    <location>
        <begin position="363"/>
        <end position="395"/>
    </location>
</feature>
<proteinExistence type="predicted"/>
<feature type="compositionally biased region" description="Polar residues" evidence="3">
    <location>
        <begin position="495"/>
        <end position="513"/>
    </location>
</feature>
<dbReference type="OrthoDB" id="1555531at2759"/>
<dbReference type="Gene3D" id="4.10.240.10">
    <property type="entry name" value="Zn(2)-C6 fungal-type DNA-binding domain"/>
    <property type="match status" value="1"/>
</dbReference>
<feature type="region of interest" description="Disordered" evidence="3">
    <location>
        <begin position="725"/>
        <end position="746"/>
    </location>
</feature>
<feature type="compositionally biased region" description="Polar residues" evidence="3">
    <location>
        <begin position="59"/>
        <end position="70"/>
    </location>
</feature>
<feature type="region of interest" description="Disordered" evidence="3">
    <location>
        <begin position="822"/>
        <end position="874"/>
    </location>
</feature>
<evidence type="ECO:0000256" key="3">
    <source>
        <dbReference type="SAM" id="MobiDB-lite"/>
    </source>
</evidence>
<dbReference type="GO" id="GO:0000981">
    <property type="term" value="F:DNA-binding transcription factor activity, RNA polymerase II-specific"/>
    <property type="evidence" value="ECO:0007669"/>
    <property type="project" value="InterPro"/>
</dbReference>
<comment type="caution">
    <text evidence="5">The sequence shown here is derived from an EMBL/GenBank/DDBJ whole genome shotgun (WGS) entry which is preliminary data.</text>
</comment>
<keyword evidence="1" id="KW-0479">Metal-binding</keyword>
<dbReference type="VEuPathDB" id="AmoebaDB:FDP41_010642"/>